<gene>
    <name evidence="6" type="ORF">MESS2_950007</name>
</gene>
<dbReference type="eggNOG" id="COG1181">
    <property type="taxonomic scope" value="Bacteria"/>
</dbReference>
<sequence length="163" mass="17690">MINVSLSCLQALRLGWGPTNIELRWTKRGPVVIEVNPRLAGAPDPQLIQLAYGLDLITQHIKLAIGDECDLHKKRSYTAAARILVPDRDGILDWIGGTSRAAAVPGIAEVKFYVKPKTSIVRKGDSRDCIGHVIAASSSHGQTKAILKRAVDLVSWSISDTSE</sequence>
<dbReference type="AlphaFoldDB" id="M5EYK4"/>
<name>M5EYK4_9HYPH</name>
<dbReference type="Proteomes" id="UP000012062">
    <property type="component" value="Unassembled WGS sequence"/>
</dbReference>
<dbReference type="GO" id="GO:0046872">
    <property type="term" value="F:metal ion binding"/>
    <property type="evidence" value="ECO:0007669"/>
    <property type="project" value="InterPro"/>
</dbReference>
<dbReference type="InterPro" id="IPR005479">
    <property type="entry name" value="CPAse_ATP-bd"/>
</dbReference>
<proteinExistence type="predicted"/>
<evidence type="ECO:0000256" key="1">
    <source>
        <dbReference type="ARBA" id="ARBA00022598"/>
    </source>
</evidence>
<dbReference type="PANTHER" id="PTHR43585">
    <property type="entry name" value="FUMIPYRROLE BIOSYNTHESIS PROTEIN C"/>
    <property type="match status" value="1"/>
</dbReference>
<evidence type="ECO:0000259" key="5">
    <source>
        <dbReference type="PROSITE" id="PS50975"/>
    </source>
</evidence>
<comment type="caution">
    <text evidence="6">The sequence shown here is derived from an EMBL/GenBank/DDBJ whole genome shotgun (WGS) entry which is preliminary data.</text>
</comment>
<organism evidence="6 7">
    <name type="scientific">Mesorhizobium metallidurans STM 2683</name>
    <dbReference type="NCBI Taxonomy" id="1297569"/>
    <lineage>
        <taxon>Bacteria</taxon>
        <taxon>Pseudomonadati</taxon>
        <taxon>Pseudomonadota</taxon>
        <taxon>Alphaproteobacteria</taxon>
        <taxon>Hyphomicrobiales</taxon>
        <taxon>Phyllobacteriaceae</taxon>
        <taxon>Mesorhizobium</taxon>
    </lineage>
</organism>
<evidence type="ECO:0000256" key="3">
    <source>
        <dbReference type="ARBA" id="ARBA00022840"/>
    </source>
</evidence>
<keyword evidence="7" id="KW-1185">Reference proteome</keyword>
<dbReference type="EMBL" id="CAUM01000167">
    <property type="protein sequence ID" value="CCV09252.1"/>
    <property type="molecule type" value="Genomic_DNA"/>
</dbReference>
<evidence type="ECO:0000256" key="2">
    <source>
        <dbReference type="ARBA" id="ARBA00022741"/>
    </source>
</evidence>
<protein>
    <recommendedName>
        <fullName evidence="5">ATP-grasp domain-containing protein</fullName>
    </recommendedName>
</protein>
<keyword evidence="1" id="KW-0436">Ligase</keyword>
<keyword evidence="2 4" id="KW-0547">Nucleotide-binding</keyword>
<evidence type="ECO:0000313" key="7">
    <source>
        <dbReference type="Proteomes" id="UP000012062"/>
    </source>
</evidence>
<dbReference type="PROSITE" id="PS50975">
    <property type="entry name" value="ATP_GRASP"/>
    <property type="match status" value="1"/>
</dbReference>
<dbReference type="GO" id="GO:0005524">
    <property type="term" value="F:ATP binding"/>
    <property type="evidence" value="ECO:0007669"/>
    <property type="project" value="UniProtKB-UniRule"/>
</dbReference>
<dbReference type="Gene3D" id="3.30.470.20">
    <property type="entry name" value="ATP-grasp fold, B domain"/>
    <property type="match status" value="1"/>
</dbReference>
<feature type="domain" description="ATP-grasp" evidence="5">
    <location>
        <begin position="17"/>
        <end position="65"/>
    </location>
</feature>
<dbReference type="InterPro" id="IPR040570">
    <property type="entry name" value="LAL_C2"/>
</dbReference>
<accession>M5EYK4</accession>
<keyword evidence="3 4" id="KW-0067">ATP-binding</keyword>
<dbReference type="STRING" id="1297569.MESS2_950007"/>
<dbReference type="PROSITE" id="PS00867">
    <property type="entry name" value="CPSASE_2"/>
    <property type="match status" value="1"/>
</dbReference>
<dbReference type="Pfam" id="PF18603">
    <property type="entry name" value="LAL_C2"/>
    <property type="match status" value="1"/>
</dbReference>
<dbReference type="InterPro" id="IPR052032">
    <property type="entry name" value="ATP-dep_AA_Ligase"/>
</dbReference>
<dbReference type="GO" id="GO:0016874">
    <property type="term" value="F:ligase activity"/>
    <property type="evidence" value="ECO:0007669"/>
    <property type="project" value="UniProtKB-KW"/>
</dbReference>
<dbReference type="PANTHER" id="PTHR43585:SF2">
    <property type="entry name" value="ATP-GRASP ENZYME FSQD"/>
    <property type="match status" value="1"/>
</dbReference>
<evidence type="ECO:0000313" key="6">
    <source>
        <dbReference type="EMBL" id="CCV09252.1"/>
    </source>
</evidence>
<dbReference type="InterPro" id="IPR011761">
    <property type="entry name" value="ATP-grasp"/>
</dbReference>
<dbReference type="SUPFAM" id="SSF56059">
    <property type="entry name" value="Glutathione synthetase ATP-binding domain-like"/>
    <property type="match status" value="1"/>
</dbReference>
<evidence type="ECO:0000256" key="4">
    <source>
        <dbReference type="PROSITE-ProRule" id="PRU00409"/>
    </source>
</evidence>
<reference evidence="6 7" key="1">
    <citation type="submission" date="2013-02" db="EMBL/GenBank/DDBJ databases">
        <authorList>
            <person name="Genoscope - CEA"/>
        </authorList>
    </citation>
    <scope>NUCLEOTIDE SEQUENCE [LARGE SCALE GENOMIC DNA]</scope>
    <source>
        <strain evidence="6 7">STM 2683</strain>
    </source>
</reference>